<evidence type="ECO:0000313" key="3">
    <source>
        <dbReference type="EMBL" id="KAG7479528.1"/>
    </source>
</evidence>
<dbReference type="GO" id="GO:0032190">
    <property type="term" value="F:acrosin binding"/>
    <property type="evidence" value="ECO:0007669"/>
    <property type="project" value="TreeGrafter"/>
</dbReference>
<evidence type="ECO:0000313" key="4">
    <source>
        <dbReference type="Proteomes" id="UP000693946"/>
    </source>
</evidence>
<feature type="chain" id="PRO_5043663969" description="ZP domain-containing protein" evidence="1">
    <location>
        <begin position="21"/>
        <end position="202"/>
    </location>
</feature>
<keyword evidence="1" id="KW-0732">Signal</keyword>
<name>A0AAV6PY41_SOLSE</name>
<feature type="domain" description="ZP" evidence="2">
    <location>
        <begin position="103"/>
        <end position="202"/>
    </location>
</feature>
<feature type="signal peptide" evidence="1">
    <location>
        <begin position="1"/>
        <end position="20"/>
    </location>
</feature>
<dbReference type="Proteomes" id="UP000693946">
    <property type="component" value="Linkage Group LG8"/>
</dbReference>
<dbReference type="PANTHER" id="PTHR11576:SF2">
    <property type="entry name" value="ZONA PELLUCIDA SPERM-BINDING PROTEIN 3"/>
    <property type="match status" value="1"/>
</dbReference>
<evidence type="ECO:0000259" key="2">
    <source>
        <dbReference type="PROSITE" id="PS51034"/>
    </source>
</evidence>
<dbReference type="PANTHER" id="PTHR11576">
    <property type="entry name" value="ZONA PELLUCIDA SPERM-BINDING PROTEIN 3"/>
    <property type="match status" value="1"/>
</dbReference>
<dbReference type="AlphaFoldDB" id="A0AAV6PY41"/>
<dbReference type="GO" id="GO:2000344">
    <property type="term" value="P:positive regulation of acrosome reaction"/>
    <property type="evidence" value="ECO:0007669"/>
    <property type="project" value="TreeGrafter"/>
</dbReference>
<protein>
    <recommendedName>
        <fullName evidence="2">ZP domain-containing protein</fullName>
    </recommendedName>
</protein>
<dbReference type="InterPro" id="IPR055356">
    <property type="entry name" value="ZP-N"/>
</dbReference>
<keyword evidence="4" id="KW-1185">Reference proteome</keyword>
<dbReference type="EMBL" id="JAGKHQ010000020">
    <property type="protein sequence ID" value="KAG7479528.1"/>
    <property type="molecule type" value="Genomic_DNA"/>
</dbReference>
<evidence type="ECO:0000256" key="1">
    <source>
        <dbReference type="SAM" id="SignalP"/>
    </source>
</evidence>
<dbReference type="GO" id="GO:0035803">
    <property type="term" value="P:egg coat formation"/>
    <property type="evidence" value="ECO:0007669"/>
    <property type="project" value="TreeGrafter"/>
</dbReference>
<dbReference type="Pfam" id="PF23344">
    <property type="entry name" value="ZP-N"/>
    <property type="match status" value="1"/>
</dbReference>
<dbReference type="GO" id="GO:0031012">
    <property type="term" value="C:extracellular matrix"/>
    <property type="evidence" value="ECO:0007669"/>
    <property type="project" value="TreeGrafter"/>
</dbReference>
<accession>A0AAV6PY41</accession>
<dbReference type="GO" id="GO:0007339">
    <property type="term" value="P:binding of sperm to zona pellucida"/>
    <property type="evidence" value="ECO:0007669"/>
    <property type="project" value="TreeGrafter"/>
</dbReference>
<comment type="caution">
    <text evidence="3">The sequence shown here is derived from an EMBL/GenBank/DDBJ whole genome shotgun (WGS) entry which is preliminary data.</text>
</comment>
<proteinExistence type="predicted"/>
<reference evidence="3 4" key="1">
    <citation type="journal article" date="2021" name="Sci. Rep.">
        <title>Chromosome anchoring in Senegalese sole (Solea senegalensis) reveals sex-associated markers and genome rearrangements in flatfish.</title>
        <authorList>
            <person name="Guerrero-Cozar I."/>
            <person name="Gomez-Garrido J."/>
            <person name="Berbel C."/>
            <person name="Martinez-Blanch J.F."/>
            <person name="Alioto T."/>
            <person name="Claros M.G."/>
            <person name="Gagnaire P.A."/>
            <person name="Manchado M."/>
        </authorList>
    </citation>
    <scope>NUCLEOTIDE SEQUENCE [LARGE SCALE GENOMIC DNA]</scope>
    <source>
        <strain evidence="3">Sse05_10M</strain>
    </source>
</reference>
<organism evidence="3 4">
    <name type="scientific">Solea senegalensis</name>
    <name type="common">Senegalese sole</name>
    <dbReference type="NCBI Taxonomy" id="28829"/>
    <lineage>
        <taxon>Eukaryota</taxon>
        <taxon>Metazoa</taxon>
        <taxon>Chordata</taxon>
        <taxon>Craniata</taxon>
        <taxon>Vertebrata</taxon>
        <taxon>Euteleostomi</taxon>
        <taxon>Actinopterygii</taxon>
        <taxon>Neopterygii</taxon>
        <taxon>Teleostei</taxon>
        <taxon>Neoteleostei</taxon>
        <taxon>Acanthomorphata</taxon>
        <taxon>Carangaria</taxon>
        <taxon>Pleuronectiformes</taxon>
        <taxon>Pleuronectoidei</taxon>
        <taxon>Soleidae</taxon>
        <taxon>Solea</taxon>
    </lineage>
</organism>
<gene>
    <name evidence="3" type="ORF">JOB18_027424</name>
</gene>
<dbReference type="FunFam" id="2.60.40.3210:FF:000001">
    <property type="entry name" value="Zona pellucida sperm-binding protein 3"/>
    <property type="match status" value="1"/>
</dbReference>
<dbReference type="PROSITE" id="PS51034">
    <property type="entry name" value="ZP_2"/>
    <property type="match status" value="1"/>
</dbReference>
<sequence>MLGSSVIIVFLLACVSFSDAFSLSRRVPTYWRAEAQRHATAPPERKPSRSSAQQYNGLQVEQSHVTDGALAWRFPEAPVDPVTRPPVEFEVRRPVTPDRIAVRCGESRIQVELYQDLLGLNKLIQPEEINLGGCPPTEIDDLSHVLVFESELHGCGSTLMMTEDNFIYTFTLVYNPKVLDKSGITRRQSAVIGVECHYPRRI</sequence>
<dbReference type="InterPro" id="IPR001507">
    <property type="entry name" value="ZP_dom"/>
</dbReference>